<dbReference type="InParanoid" id="A0A2P5AV16"/>
<dbReference type="EMBL" id="JXTC01000689">
    <property type="protein sequence ID" value="PON40407.1"/>
    <property type="molecule type" value="Genomic_DNA"/>
</dbReference>
<keyword evidence="4" id="KW-0812">Transmembrane</keyword>
<dbReference type="OrthoDB" id="416253at2759"/>
<dbReference type="InterPro" id="IPR011047">
    <property type="entry name" value="Quinoprotein_ADH-like_sf"/>
</dbReference>
<evidence type="ECO:0000313" key="6">
    <source>
        <dbReference type="EMBL" id="PON40407.1"/>
    </source>
</evidence>
<evidence type="ECO:0000259" key="5">
    <source>
        <dbReference type="Pfam" id="PF13360"/>
    </source>
</evidence>
<evidence type="ECO:0000256" key="1">
    <source>
        <dbReference type="ARBA" id="ARBA00001931"/>
    </source>
</evidence>
<dbReference type="InterPro" id="IPR002372">
    <property type="entry name" value="PQQ_rpt_dom"/>
</dbReference>
<dbReference type="GO" id="GO:0016491">
    <property type="term" value="F:oxidoreductase activity"/>
    <property type="evidence" value="ECO:0007669"/>
    <property type="project" value="UniProtKB-KW"/>
</dbReference>
<organism evidence="6 7">
    <name type="scientific">Trema orientale</name>
    <name type="common">Charcoal tree</name>
    <name type="synonym">Celtis orientalis</name>
    <dbReference type="NCBI Taxonomy" id="63057"/>
    <lineage>
        <taxon>Eukaryota</taxon>
        <taxon>Viridiplantae</taxon>
        <taxon>Streptophyta</taxon>
        <taxon>Embryophyta</taxon>
        <taxon>Tracheophyta</taxon>
        <taxon>Spermatophyta</taxon>
        <taxon>Magnoliopsida</taxon>
        <taxon>eudicotyledons</taxon>
        <taxon>Gunneridae</taxon>
        <taxon>Pentapetalae</taxon>
        <taxon>rosids</taxon>
        <taxon>fabids</taxon>
        <taxon>Rosales</taxon>
        <taxon>Cannabaceae</taxon>
        <taxon>Trema</taxon>
    </lineage>
</organism>
<gene>
    <name evidence="6" type="ORF">TorRG33x02_340400</name>
</gene>
<dbReference type="InterPro" id="IPR018391">
    <property type="entry name" value="PQQ_b-propeller_rpt"/>
</dbReference>
<keyword evidence="4" id="KW-0472">Membrane</keyword>
<dbReference type="AlphaFoldDB" id="A0A2P5AV16"/>
<keyword evidence="4" id="KW-1133">Transmembrane helix</keyword>
<evidence type="ECO:0000256" key="2">
    <source>
        <dbReference type="ARBA" id="ARBA00008156"/>
    </source>
</evidence>
<comment type="similarity">
    <text evidence="2">Belongs to the bacterial PQQ dehydrogenase family.</text>
</comment>
<dbReference type="Proteomes" id="UP000237000">
    <property type="component" value="Unassembled WGS sequence"/>
</dbReference>
<sequence>MACKAIFLLCVGTFCLLTVIITITTLITAPEYHSKTHNKDSQDFLNHGSSSSDFYNIRRYSSNKEITPKISPDSVPTLRLKWQSYAEKDETSAIPAFYNGTLYYPTWGGYIKAVNILGGSIIWKKSLKELAGLHNSTRFVVDLTVSRTTPTIACDLLIVGIYGPAVVVAVNRSTGELVWSTQLSSNAASVINMSGTYYQGSFYIGTSCLEESLSIQQFEYCCTFRGSFFKLNAETGAVLWQTFMLPDNRGKTGEYAGAAIWGSSPSIDKCRNLVYIAAGDLYSAPLRIRQCHEQQNNQTTTTCNIIKCVEPEDYSNSIMALDLDSGKIKWFRKLGGWFFVYCNNELSILNCRSEPHPVVNDFSEAPMVLRDIDYPNGTKRDVVDVLQQRTGFALALDRDYGDILGYKPGK</sequence>
<feature type="domain" description="Pyrrolo-quinoline quinone repeat" evidence="5">
    <location>
        <begin position="82"/>
        <end position="330"/>
    </location>
</feature>
<protein>
    <submittedName>
        <fullName evidence="6">PQQ-dependent membrane bound dehydrogenase, glucose/quinate/shikimate-related</fullName>
    </submittedName>
</protein>
<dbReference type="SUPFAM" id="SSF50998">
    <property type="entry name" value="Quinoprotein alcohol dehydrogenase-like"/>
    <property type="match status" value="1"/>
</dbReference>
<comment type="cofactor">
    <cofactor evidence="1">
        <name>pyrroloquinoline quinone</name>
        <dbReference type="ChEBI" id="CHEBI:58442"/>
    </cofactor>
</comment>
<keyword evidence="3" id="KW-0560">Oxidoreductase</keyword>
<evidence type="ECO:0000256" key="4">
    <source>
        <dbReference type="SAM" id="Phobius"/>
    </source>
</evidence>
<name>A0A2P5AV16_TREOI</name>
<evidence type="ECO:0000313" key="7">
    <source>
        <dbReference type="Proteomes" id="UP000237000"/>
    </source>
</evidence>
<evidence type="ECO:0000256" key="3">
    <source>
        <dbReference type="ARBA" id="ARBA00023002"/>
    </source>
</evidence>
<dbReference type="SMART" id="SM00564">
    <property type="entry name" value="PQQ"/>
    <property type="match status" value="4"/>
</dbReference>
<reference evidence="7" key="1">
    <citation type="submission" date="2016-06" db="EMBL/GenBank/DDBJ databases">
        <title>Parallel loss of symbiosis genes in relatives of nitrogen-fixing non-legume Parasponia.</title>
        <authorList>
            <person name="Van Velzen R."/>
            <person name="Holmer R."/>
            <person name="Bu F."/>
            <person name="Rutten L."/>
            <person name="Van Zeijl A."/>
            <person name="Liu W."/>
            <person name="Santuari L."/>
            <person name="Cao Q."/>
            <person name="Sharma T."/>
            <person name="Shen D."/>
            <person name="Roswanjaya Y."/>
            <person name="Wardhani T."/>
            <person name="Kalhor M.S."/>
            <person name="Jansen J."/>
            <person name="Van den Hoogen J."/>
            <person name="Gungor B."/>
            <person name="Hartog M."/>
            <person name="Hontelez J."/>
            <person name="Verver J."/>
            <person name="Yang W.-C."/>
            <person name="Schijlen E."/>
            <person name="Repin R."/>
            <person name="Schilthuizen M."/>
            <person name="Schranz E."/>
            <person name="Heidstra R."/>
            <person name="Miyata K."/>
            <person name="Fedorova E."/>
            <person name="Kohlen W."/>
            <person name="Bisseling T."/>
            <person name="Smit S."/>
            <person name="Geurts R."/>
        </authorList>
    </citation>
    <scope>NUCLEOTIDE SEQUENCE [LARGE SCALE GENOMIC DNA]</scope>
    <source>
        <strain evidence="7">cv. RG33-2</strain>
    </source>
</reference>
<feature type="transmembrane region" description="Helical" evidence="4">
    <location>
        <begin position="6"/>
        <end position="29"/>
    </location>
</feature>
<proteinExistence type="inferred from homology"/>
<dbReference type="Gene3D" id="2.140.10.10">
    <property type="entry name" value="Quinoprotein alcohol dehydrogenase-like superfamily"/>
    <property type="match status" value="1"/>
</dbReference>
<comment type="caution">
    <text evidence="6">The sequence shown here is derived from an EMBL/GenBank/DDBJ whole genome shotgun (WGS) entry which is preliminary data.</text>
</comment>
<dbReference type="PANTHER" id="PTHR32303:SF10">
    <property type="entry name" value="OUTER MEMBRANE PROTEIN ASSEMBLY FACTOR BAMB"/>
    <property type="match status" value="1"/>
</dbReference>
<dbReference type="PANTHER" id="PTHR32303">
    <property type="entry name" value="QUINOPROTEIN ALCOHOL DEHYDROGENASE (CYTOCHROME C)"/>
    <property type="match status" value="1"/>
</dbReference>
<keyword evidence="7" id="KW-1185">Reference proteome</keyword>
<dbReference type="STRING" id="63057.A0A2P5AV16"/>
<dbReference type="Pfam" id="PF13360">
    <property type="entry name" value="PQQ_2"/>
    <property type="match status" value="1"/>
</dbReference>
<accession>A0A2P5AV16</accession>